<reference evidence="3" key="1">
    <citation type="submission" date="2017-10" db="EMBL/GenBank/DDBJ databases">
        <title>Complete genome sequence of Moraxella osloensis NP7 isolated from human skin.</title>
        <authorList>
            <person name="Lee K."/>
            <person name="Lim J.Y."/>
            <person name="Hwang I."/>
        </authorList>
    </citation>
    <scope>NUCLEOTIDE SEQUENCE [LARGE SCALE GENOMIC DNA]</scope>
    <source>
        <strain evidence="3">NP7</strain>
        <plasmid evidence="3">pnp7-1</plasmid>
    </source>
</reference>
<geneLocation type="plasmid" evidence="3">
    <name>pnp7-1</name>
</geneLocation>
<feature type="chain" id="PRO_5013951398" description="Type IV secretion system protein DotC" evidence="1">
    <location>
        <begin position="30"/>
        <end position="432"/>
    </location>
</feature>
<dbReference type="Proteomes" id="UP000229340">
    <property type="component" value="Plasmid pNP7-1"/>
</dbReference>
<keyword evidence="1" id="KW-0732">Signal</keyword>
<organism evidence="2 3">
    <name type="scientific">Faucicola osloensis</name>
    <name type="common">Moraxella osloensis</name>
    <dbReference type="NCBI Taxonomy" id="34062"/>
    <lineage>
        <taxon>Bacteria</taxon>
        <taxon>Pseudomonadati</taxon>
        <taxon>Pseudomonadota</taxon>
        <taxon>Gammaproteobacteria</taxon>
        <taxon>Moraxellales</taxon>
        <taxon>Moraxellaceae</taxon>
        <taxon>Faucicola</taxon>
    </lineage>
</organism>
<sequence length="432" mass="48218">MRQTMGNSSKRVAALFGVILTSLSAASHAAGSPENITNAEDFLSYQKQLVRGGATNAMIDMASTERDKAMMEYAKMTAIRAAMSMRFKQIQWAVQTNSRNLDAIYNFQPLMIQQRVVPPVITEARNLYNQDNHMQIRLSRAIYNIVKQARFSTTAPNWRDYLNFSYESNAFPDYAFVSKEIYPKTSHERKLWEDATKEGWRLGLAQANGILQQAMDRLNRDYIGMIRFHEFVLDGKINSPVINSYNLYDNNDGDRLRIDEQLLQIEVLPSFITQPFKPRYNNSKYVGLGAVTLKNDGKSGVVSQTPIEETFSPALMKYMQNVRNNDLKANGAQPWLNNTGIVTTPNPLETKYTIEQRPVSISNTAATTTNATNATNAVVSTTTTTVVPGNAAVAVVPGNTGVTVSTYTNSSKPALHVMTPAEIDEYNRTHGQ</sequence>
<keyword evidence="2" id="KW-0614">Plasmid</keyword>
<gene>
    <name evidence="2" type="ORF">NP7_10280</name>
</gene>
<feature type="signal peptide" evidence="1">
    <location>
        <begin position="1"/>
        <end position="29"/>
    </location>
</feature>
<proteinExistence type="predicted"/>
<dbReference type="InterPro" id="IPR031618">
    <property type="entry name" value="T4SS_TraI"/>
</dbReference>
<name>A0A2D2LXJ9_FAUOS</name>
<accession>A0A2D2LXJ9</accession>
<dbReference type="EMBL" id="CP024444">
    <property type="protein sequence ID" value="ATR79742.1"/>
    <property type="molecule type" value="Genomic_DNA"/>
</dbReference>
<evidence type="ECO:0000313" key="3">
    <source>
        <dbReference type="Proteomes" id="UP000229340"/>
    </source>
</evidence>
<evidence type="ECO:0000256" key="1">
    <source>
        <dbReference type="SAM" id="SignalP"/>
    </source>
</evidence>
<evidence type="ECO:0000313" key="2">
    <source>
        <dbReference type="EMBL" id="ATR79742.1"/>
    </source>
</evidence>
<dbReference type="Pfam" id="PF16932">
    <property type="entry name" value="T4SS_TraI"/>
    <property type="match status" value="1"/>
</dbReference>
<protein>
    <recommendedName>
        <fullName evidence="4">Type IV secretion system protein DotC</fullName>
    </recommendedName>
</protein>
<evidence type="ECO:0008006" key="4">
    <source>
        <dbReference type="Google" id="ProtNLM"/>
    </source>
</evidence>
<dbReference type="AlphaFoldDB" id="A0A2D2LXJ9"/>